<proteinExistence type="predicted"/>
<protein>
    <submittedName>
        <fullName evidence="1">Uncharacterized protein</fullName>
    </submittedName>
</protein>
<name>A0A9X1QDI8_9BACT</name>
<comment type="caution">
    <text evidence="1">The sequence shown here is derived from an EMBL/GenBank/DDBJ whole genome shotgun (WGS) entry which is preliminary data.</text>
</comment>
<dbReference type="Proteomes" id="UP001139411">
    <property type="component" value="Unassembled WGS sequence"/>
</dbReference>
<evidence type="ECO:0000313" key="2">
    <source>
        <dbReference type="Proteomes" id="UP001139411"/>
    </source>
</evidence>
<dbReference type="RefSeq" id="WP_235177498.1">
    <property type="nucleotide sequence ID" value="NZ_JAKFFV010000004.1"/>
</dbReference>
<organism evidence="1 2">
    <name type="scientific">Dyadobacter chenhuakuii</name>
    <dbReference type="NCBI Taxonomy" id="2909339"/>
    <lineage>
        <taxon>Bacteria</taxon>
        <taxon>Pseudomonadati</taxon>
        <taxon>Bacteroidota</taxon>
        <taxon>Cytophagia</taxon>
        <taxon>Cytophagales</taxon>
        <taxon>Spirosomataceae</taxon>
        <taxon>Dyadobacter</taxon>
    </lineage>
</organism>
<accession>A0A9X1QDI8</accession>
<reference evidence="1" key="1">
    <citation type="submission" date="2022-01" db="EMBL/GenBank/DDBJ databases">
        <title>Novel species in genus Dyadobacter.</title>
        <authorList>
            <person name="Ma C."/>
        </authorList>
    </citation>
    <scope>NUCLEOTIDE SEQUENCE</scope>
    <source>
        <strain evidence="1">CY357</strain>
    </source>
</reference>
<sequence length="152" mass="17150">MSTITKTEETTDVVVSRPMGQVFDLTRSVVDLPDLSKAVEMPLDLMSDYWTPEKAGEFKNVFFDRIDVSQVLTQDANPVLIDLECAYFLEQDSQGEIKSVRNGSKRLVAAIVAQDLVRGTALRIIYKGKQKNRRNAFHSDSWSVKPLIINID</sequence>
<evidence type="ECO:0000313" key="1">
    <source>
        <dbReference type="EMBL" id="MCF2498363.1"/>
    </source>
</evidence>
<dbReference type="EMBL" id="JAKFFV010000004">
    <property type="protein sequence ID" value="MCF2498363.1"/>
    <property type="molecule type" value="Genomic_DNA"/>
</dbReference>
<dbReference type="PROSITE" id="PS50096">
    <property type="entry name" value="IQ"/>
    <property type="match status" value="1"/>
</dbReference>
<gene>
    <name evidence="1" type="ORF">L0661_08600</name>
</gene>
<dbReference type="AlphaFoldDB" id="A0A9X1QDI8"/>